<feature type="signal peptide" evidence="1">
    <location>
        <begin position="1"/>
        <end position="20"/>
    </location>
</feature>
<reference evidence="2 3" key="1">
    <citation type="submission" date="2020-10" db="EMBL/GenBank/DDBJ databases">
        <title>Connecting structure to function with the recovery of over 1000 high-quality activated sludge metagenome-assembled genomes encoding full-length rRNA genes using long-read sequencing.</title>
        <authorList>
            <person name="Singleton C.M."/>
            <person name="Petriglieri F."/>
            <person name="Kristensen J.M."/>
            <person name="Kirkegaard R.H."/>
            <person name="Michaelsen T.Y."/>
            <person name="Andersen M.H."/>
            <person name="Karst S.M."/>
            <person name="Dueholm M.S."/>
            <person name="Nielsen P.H."/>
            <person name="Albertsen M."/>
        </authorList>
    </citation>
    <scope>NUCLEOTIDE SEQUENCE [LARGE SCALE GENOMIC DNA]</scope>
    <source>
        <strain evidence="2">Ribe_18-Q3-R11-54_MAXAC.273</strain>
    </source>
</reference>
<feature type="chain" id="PRO_5039610638" description="Cytochrome c domain-containing protein" evidence="1">
    <location>
        <begin position="21"/>
        <end position="153"/>
    </location>
</feature>
<name>A0A9D7STI3_9BACT</name>
<dbReference type="Proteomes" id="UP000808337">
    <property type="component" value="Unassembled WGS sequence"/>
</dbReference>
<gene>
    <name evidence="2" type="ORF">IPP15_06190</name>
</gene>
<evidence type="ECO:0008006" key="4">
    <source>
        <dbReference type="Google" id="ProtNLM"/>
    </source>
</evidence>
<evidence type="ECO:0000313" key="2">
    <source>
        <dbReference type="EMBL" id="MBK9982006.1"/>
    </source>
</evidence>
<accession>A0A9D7STI3</accession>
<protein>
    <recommendedName>
        <fullName evidence="4">Cytochrome c domain-containing protein</fullName>
    </recommendedName>
</protein>
<sequence length="153" mass="16985">MRKFANLLLVTLFIAPLCFISCSNGKVKSLNPNGDSELALLMRSMYDDGMLTKQALLEGKAPVVNVKYHQLHTAKATEPEKVATPNYDAFANAYEASVKSFLESDTASRIESYHSMVNACMNCHQKICPGPTVRIKHLFLNETELASLESQKE</sequence>
<dbReference type="AlphaFoldDB" id="A0A9D7STI3"/>
<proteinExistence type="predicted"/>
<organism evidence="2 3">
    <name type="scientific">Candidatus Opimibacter skivensis</name>
    <dbReference type="NCBI Taxonomy" id="2982028"/>
    <lineage>
        <taxon>Bacteria</taxon>
        <taxon>Pseudomonadati</taxon>
        <taxon>Bacteroidota</taxon>
        <taxon>Saprospiria</taxon>
        <taxon>Saprospirales</taxon>
        <taxon>Saprospiraceae</taxon>
        <taxon>Candidatus Opimibacter</taxon>
    </lineage>
</organism>
<keyword evidence="1" id="KW-0732">Signal</keyword>
<evidence type="ECO:0000313" key="3">
    <source>
        <dbReference type="Proteomes" id="UP000808337"/>
    </source>
</evidence>
<evidence type="ECO:0000256" key="1">
    <source>
        <dbReference type="SAM" id="SignalP"/>
    </source>
</evidence>
<comment type="caution">
    <text evidence="2">The sequence shown here is derived from an EMBL/GenBank/DDBJ whole genome shotgun (WGS) entry which is preliminary data.</text>
</comment>
<dbReference type="EMBL" id="JADKGY010000001">
    <property type="protein sequence ID" value="MBK9982006.1"/>
    <property type="molecule type" value="Genomic_DNA"/>
</dbReference>